<accession>A0ABR2SJD5</accession>
<comment type="caution">
    <text evidence="4">The sequence shown here is derived from an EMBL/GenBank/DDBJ whole genome shotgun (WGS) entry which is preliminary data.</text>
</comment>
<dbReference type="CDD" id="cd03784">
    <property type="entry name" value="GT1_Gtf-like"/>
    <property type="match status" value="1"/>
</dbReference>
<organism evidence="4 5">
    <name type="scientific">Hibiscus sabdariffa</name>
    <name type="common">roselle</name>
    <dbReference type="NCBI Taxonomy" id="183260"/>
    <lineage>
        <taxon>Eukaryota</taxon>
        <taxon>Viridiplantae</taxon>
        <taxon>Streptophyta</taxon>
        <taxon>Embryophyta</taxon>
        <taxon>Tracheophyta</taxon>
        <taxon>Spermatophyta</taxon>
        <taxon>Magnoliopsida</taxon>
        <taxon>eudicotyledons</taxon>
        <taxon>Gunneridae</taxon>
        <taxon>Pentapetalae</taxon>
        <taxon>rosids</taxon>
        <taxon>malvids</taxon>
        <taxon>Malvales</taxon>
        <taxon>Malvaceae</taxon>
        <taxon>Malvoideae</taxon>
        <taxon>Hibiscus</taxon>
    </lineage>
</organism>
<evidence type="ECO:0000256" key="1">
    <source>
        <dbReference type="ARBA" id="ARBA00009995"/>
    </source>
</evidence>
<dbReference type="SUPFAM" id="SSF53756">
    <property type="entry name" value="UDP-Glycosyltransferase/glycogen phosphorylase"/>
    <property type="match status" value="1"/>
</dbReference>
<comment type="similarity">
    <text evidence="1">Belongs to the UDP-glycosyltransferase family.</text>
</comment>
<evidence type="ECO:0000313" key="4">
    <source>
        <dbReference type="EMBL" id="KAK9025345.1"/>
    </source>
</evidence>
<evidence type="ECO:0000256" key="3">
    <source>
        <dbReference type="ARBA" id="ARBA00022679"/>
    </source>
</evidence>
<keyword evidence="5" id="KW-1185">Reference proteome</keyword>
<dbReference type="PANTHER" id="PTHR11926:SF1498">
    <property type="entry name" value="GLYCOSYLTRANSFERASE"/>
    <property type="match status" value="1"/>
</dbReference>
<dbReference type="Proteomes" id="UP001396334">
    <property type="component" value="Unassembled WGS sequence"/>
</dbReference>
<dbReference type="EMBL" id="JBBPBN010000013">
    <property type="protein sequence ID" value="KAK9025345.1"/>
    <property type="molecule type" value="Genomic_DNA"/>
</dbReference>
<evidence type="ECO:0000313" key="5">
    <source>
        <dbReference type="Proteomes" id="UP001396334"/>
    </source>
</evidence>
<keyword evidence="3" id="KW-0808">Transferase</keyword>
<reference evidence="4 5" key="1">
    <citation type="journal article" date="2024" name="G3 (Bethesda)">
        <title>Genome assembly of Hibiscus sabdariffa L. provides insights into metabolisms of medicinal natural products.</title>
        <authorList>
            <person name="Kim T."/>
        </authorList>
    </citation>
    <scope>NUCLEOTIDE SEQUENCE [LARGE SCALE GENOMIC DNA]</scope>
    <source>
        <strain evidence="4">TK-2024</strain>
        <tissue evidence="4">Old leaves</tissue>
    </source>
</reference>
<dbReference type="Gene3D" id="3.40.50.2000">
    <property type="entry name" value="Glycogen Phosphorylase B"/>
    <property type="match status" value="2"/>
</dbReference>
<evidence type="ECO:0000256" key="2">
    <source>
        <dbReference type="ARBA" id="ARBA00022676"/>
    </source>
</evidence>
<dbReference type="PANTHER" id="PTHR11926">
    <property type="entry name" value="GLUCOSYL/GLUCURONOSYL TRANSFERASES"/>
    <property type="match status" value="1"/>
</dbReference>
<sequence>MAAKPHAVCIPCPFQGHITPMLKVAKLLHHKGFHITFVNTEYNHKRLLRSRGPNSLHGLPDFRFETIPDGLPPSDDDNVTQDVFSLLEFFSTDRFDPFSHLLRKLNDGSVSASSNVPKITCIVSDYIISFPMTAAEEFNVPCVCLWIASAVSFVCFAQFPRLVETGLTPVTSESGLTKEYLDTVIDWMPGMEDIRFKDLPSMVRTTDPNDEMLRHLVKQASEDCKASALILNTFESLEKDALETISSAKGGIPVYSIGPLHLLADQIVDDESDSIDSNLWIEQSECIEWLDSKEAESVIYVSFGSVAVTSAQKVIEIAWGLANSKQPFLWIIRPDLVKGGSAILQPDFLIETEGRGLLASWCRQNEVLKHPSIGGFLSHMGWNSMIESVAAGVPMLCLPILADQQTNSWLACTKLGIGMEIEEDVKRDQVQMLVRELMKGEKGLEMKAKAIGWKEKATEACSPGGSSFENLDKLLTDVLCSPTV</sequence>
<dbReference type="InterPro" id="IPR002213">
    <property type="entry name" value="UDP_glucos_trans"/>
</dbReference>
<protein>
    <recommendedName>
        <fullName evidence="6">Glycosyltransferase</fullName>
    </recommendedName>
</protein>
<evidence type="ECO:0008006" key="6">
    <source>
        <dbReference type="Google" id="ProtNLM"/>
    </source>
</evidence>
<proteinExistence type="inferred from homology"/>
<dbReference type="Pfam" id="PF00201">
    <property type="entry name" value="UDPGT"/>
    <property type="match status" value="1"/>
</dbReference>
<gene>
    <name evidence="4" type="ORF">V6N11_038214</name>
</gene>
<name>A0ABR2SJD5_9ROSI</name>
<keyword evidence="2" id="KW-0328">Glycosyltransferase</keyword>